<keyword evidence="10 15" id="KW-0067">ATP-binding</keyword>
<dbReference type="HAMAP" id="MF_01458">
    <property type="entry name" value="FtsH"/>
    <property type="match status" value="1"/>
</dbReference>
<dbReference type="InterPro" id="IPR003960">
    <property type="entry name" value="ATPase_AAA_CS"/>
</dbReference>
<dbReference type="AlphaFoldDB" id="A0AAN3UBK3"/>
<dbReference type="InterPro" id="IPR011546">
    <property type="entry name" value="Pept_M41_FtsH_extracell"/>
</dbReference>
<evidence type="ECO:0000256" key="13">
    <source>
        <dbReference type="ARBA" id="ARBA00023136"/>
    </source>
</evidence>
<name>A0AAN3UBK3_CLOPF</name>
<evidence type="ECO:0000256" key="11">
    <source>
        <dbReference type="ARBA" id="ARBA00022989"/>
    </source>
</evidence>
<dbReference type="Gene3D" id="1.20.58.760">
    <property type="entry name" value="Peptidase M41"/>
    <property type="match status" value="1"/>
</dbReference>
<dbReference type="Proteomes" id="UP001222958">
    <property type="component" value="Unassembled WGS sequence"/>
</dbReference>
<evidence type="ECO:0000256" key="5">
    <source>
        <dbReference type="ARBA" id="ARBA00022692"/>
    </source>
</evidence>
<evidence type="ECO:0000256" key="2">
    <source>
        <dbReference type="ARBA" id="ARBA00010044"/>
    </source>
</evidence>
<dbReference type="Pfam" id="PF01434">
    <property type="entry name" value="Peptidase_M41"/>
    <property type="match status" value="1"/>
</dbReference>
<dbReference type="GO" id="GO:0005524">
    <property type="term" value="F:ATP binding"/>
    <property type="evidence" value="ECO:0007669"/>
    <property type="project" value="UniProtKB-UniRule"/>
</dbReference>
<dbReference type="GO" id="GO:0030163">
    <property type="term" value="P:protein catabolic process"/>
    <property type="evidence" value="ECO:0007669"/>
    <property type="project" value="UniProtKB-UniRule"/>
</dbReference>
<comment type="similarity">
    <text evidence="16">Belongs to the AAA ATPase family.</text>
</comment>
<organism evidence="18 19">
    <name type="scientific">Clostridium perfringens</name>
    <dbReference type="NCBI Taxonomy" id="1502"/>
    <lineage>
        <taxon>Bacteria</taxon>
        <taxon>Bacillati</taxon>
        <taxon>Bacillota</taxon>
        <taxon>Clostridia</taxon>
        <taxon>Eubacteriales</taxon>
        <taxon>Clostridiaceae</taxon>
        <taxon>Clostridium</taxon>
    </lineage>
</organism>
<evidence type="ECO:0000256" key="12">
    <source>
        <dbReference type="ARBA" id="ARBA00023049"/>
    </source>
</evidence>
<feature type="transmembrane region" description="Helical" evidence="15">
    <location>
        <begin position="7"/>
        <end position="25"/>
    </location>
</feature>
<dbReference type="PANTHER" id="PTHR23076">
    <property type="entry name" value="METALLOPROTEASE M41 FTSH"/>
    <property type="match status" value="1"/>
</dbReference>
<dbReference type="FunFam" id="1.10.8.60:FF:000001">
    <property type="entry name" value="ATP-dependent zinc metalloprotease FtsH"/>
    <property type="match status" value="1"/>
</dbReference>
<dbReference type="GO" id="GO:0005886">
    <property type="term" value="C:plasma membrane"/>
    <property type="evidence" value="ECO:0007669"/>
    <property type="project" value="UniProtKB-SubCell"/>
</dbReference>
<dbReference type="InterPro" id="IPR005936">
    <property type="entry name" value="FtsH"/>
</dbReference>
<dbReference type="GO" id="GO:0016887">
    <property type="term" value="F:ATP hydrolysis activity"/>
    <property type="evidence" value="ECO:0007669"/>
    <property type="project" value="UniProtKB-UniRule"/>
</dbReference>
<dbReference type="EC" id="3.4.24.-" evidence="15"/>
<dbReference type="CDD" id="cd19501">
    <property type="entry name" value="RecA-like_FtsH"/>
    <property type="match status" value="1"/>
</dbReference>
<dbReference type="Pfam" id="PF00004">
    <property type="entry name" value="AAA"/>
    <property type="match status" value="1"/>
</dbReference>
<keyword evidence="13 15" id="KW-0472">Membrane</keyword>
<evidence type="ECO:0000256" key="7">
    <source>
        <dbReference type="ARBA" id="ARBA00022741"/>
    </source>
</evidence>
<dbReference type="InterPro" id="IPR027417">
    <property type="entry name" value="P-loop_NTPase"/>
</dbReference>
<dbReference type="GO" id="GO:0004222">
    <property type="term" value="F:metalloendopeptidase activity"/>
    <property type="evidence" value="ECO:0007669"/>
    <property type="project" value="InterPro"/>
</dbReference>
<evidence type="ECO:0000256" key="8">
    <source>
        <dbReference type="ARBA" id="ARBA00022801"/>
    </source>
</evidence>
<evidence type="ECO:0000259" key="17">
    <source>
        <dbReference type="SMART" id="SM00382"/>
    </source>
</evidence>
<evidence type="ECO:0000256" key="16">
    <source>
        <dbReference type="RuleBase" id="RU003651"/>
    </source>
</evidence>
<evidence type="ECO:0000313" key="19">
    <source>
        <dbReference type="Proteomes" id="UP001222958"/>
    </source>
</evidence>
<proteinExistence type="inferred from homology"/>
<dbReference type="PROSITE" id="PS00674">
    <property type="entry name" value="AAA"/>
    <property type="match status" value="1"/>
</dbReference>
<dbReference type="PANTHER" id="PTHR23076:SF113">
    <property type="entry name" value="ATP-DEPENDENT ZINC METALLOPROTEASE FTSH 1, CHLOROPLASTIC-RELATED"/>
    <property type="match status" value="1"/>
</dbReference>
<dbReference type="InterPro" id="IPR000642">
    <property type="entry name" value="Peptidase_M41"/>
</dbReference>
<feature type="binding site" evidence="15">
    <location>
        <position position="496"/>
    </location>
    <ligand>
        <name>Zn(2+)</name>
        <dbReference type="ChEBI" id="CHEBI:29105"/>
        <note>catalytic</note>
    </ligand>
</feature>
<feature type="binding site" evidence="15">
    <location>
        <position position="420"/>
    </location>
    <ligand>
        <name>Zn(2+)</name>
        <dbReference type="ChEBI" id="CHEBI:29105"/>
        <note>catalytic</note>
    </ligand>
</feature>
<dbReference type="RefSeq" id="WP_126964553.1">
    <property type="nucleotide sequence ID" value="NZ_CP092481.1"/>
</dbReference>
<evidence type="ECO:0000256" key="15">
    <source>
        <dbReference type="HAMAP-Rule" id="MF_01458"/>
    </source>
</evidence>
<dbReference type="EMBL" id="JARVUX010000003">
    <property type="protein sequence ID" value="MDH2336520.1"/>
    <property type="molecule type" value="Genomic_DNA"/>
</dbReference>
<comment type="similarity">
    <text evidence="14 15">In the central section; belongs to the AAA ATPase family.</text>
</comment>
<comment type="function">
    <text evidence="15">Acts as a processive, ATP-dependent zinc metallopeptidase for both cytoplasmic and membrane proteins. Plays a role in the quality control of integral membrane proteins.</text>
</comment>
<reference evidence="18" key="1">
    <citation type="submission" date="2023-04" db="EMBL/GenBank/DDBJ databases">
        <title>Epidemiological investigation of Clostridium perfringens isolated from cattle.</title>
        <authorList>
            <person name="Tian R."/>
        </authorList>
    </citation>
    <scope>NUCLEOTIDE SEQUENCE</scope>
    <source>
        <strain evidence="18">ZWCP172</strain>
    </source>
</reference>
<keyword evidence="11 15" id="KW-1133">Transmembrane helix</keyword>
<dbReference type="Gene3D" id="3.40.50.300">
    <property type="entry name" value="P-loop containing nucleotide triphosphate hydrolases"/>
    <property type="match status" value="1"/>
</dbReference>
<gene>
    <name evidence="15 18" type="primary">ftsH</name>
    <name evidence="18" type="ORF">QDQ28_10025</name>
</gene>
<dbReference type="GO" id="GO:0008270">
    <property type="term" value="F:zinc ion binding"/>
    <property type="evidence" value="ECO:0007669"/>
    <property type="project" value="UniProtKB-UniRule"/>
</dbReference>
<keyword evidence="4 15" id="KW-0645">Protease</keyword>
<feature type="transmembrane region" description="Helical" evidence="15">
    <location>
        <begin position="103"/>
        <end position="125"/>
    </location>
</feature>
<keyword evidence="3 15" id="KW-1003">Cell membrane</keyword>
<keyword evidence="5 15" id="KW-0812">Transmembrane</keyword>
<dbReference type="GO" id="GO:0006508">
    <property type="term" value="P:proteolysis"/>
    <property type="evidence" value="ECO:0007669"/>
    <property type="project" value="UniProtKB-KW"/>
</dbReference>
<dbReference type="Gene3D" id="1.10.8.60">
    <property type="match status" value="1"/>
</dbReference>
<feature type="binding site" evidence="15">
    <location>
        <begin position="198"/>
        <end position="205"/>
    </location>
    <ligand>
        <name>ATP</name>
        <dbReference type="ChEBI" id="CHEBI:30616"/>
    </ligand>
</feature>
<dbReference type="InterPro" id="IPR003593">
    <property type="entry name" value="AAA+_ATPase"/>
</dbReference>
<comment type="subcellular location">
    <subcellularLocation>
        <location evidence="15">Cell membrane</location>
        <topology evidence="15">Multi-pass membrane protein</topology>
        <orientation evidence="15">Cytoplasmic side</orientation>
    </subcellularLocation>
    <subcellularLocation>
        <location evidence="1">Membrane</location>
    </subcellularLocation>
</comment>
<comment type="cofactor">
    <cofactor evidence="15">
        <name>Zn(2+)</name>
        <dbReference type="ChEBI" id="CHEBI:29105"/>
    </cofactor>
    <text evidence="15">Binds 1 zinc ion per subunit.</text>
</comment>
<evidence type="ECO:0000256" key="6">
    <source>
        <dbReference type="ARBA" id="ARBA00022723"/>
    </source>
</evidence>
<dbReference type="FunFam" id="1.20.58.760:FF:000001">
    <property type="entry name" value="ATP-dependent zinc metalloprotease FtsH"/>
    <property type="match status" value="1"/>
</dbReference>
<sequence length="601" mass="65991">MKKLQSMITYIAIFAVVLMFAFAFYRNGTQGKVISYSEFKEAYVENKIETMTIKEDKMSVDGVLKDGKRFTSYVSNKMLDNLLQETQGVETVIKYTPPNNMGIWISFLPTILIIGVIFFGLFMFTQQAQNSGGNRGVMNFGKSKAKMANLDGKKVTFKDVAGADEEKGELEEIVDFLKQPKRYIEMGARIPKGVLLVGPPGTGKTLLAKAIAGEAGVPFFSISGSDFVEMFVGVGASRVRDLFEQAKKNAPCIIFIDEIDAVGRQRGAGLGGGHDEREQTLNQLLVEMDGFGVNEGIIMIAATNRPDILDPALLRPGRFDRRILVGAPDVKGREEVLKVHTRNKHLSEDVDLKVLAKMTPGFSGADLENLTNEAALLAVRGGKSSIDMADIEEAITRVIAGPEKKSRVVSEYDRRITAVHESGHAVVSNVLEYADPVHEISIIQRGMAAGYTMNLPEEDRTHTSKKQLKDKMVELLGGRVAEKLVIGDISAGAKNDIDRASHIARSMVMEYGMSDVIGPISFGNSDGGEVFLGRDIGKSSNISEETSAKIDEEIKKLIDEAYNRAESILKENISKLNAVTDVLLQKEKIDGDEFREIFKNS</sequence>
<evidence type="ECO:0000256" key="14">
    <source>
        <dbReference type="ARBA" id="ARBA00061570"/>
    </source>
</evidence>
<dbReference type="InterPro" id="IPR037219">
    <property type="entry name" value="Peptidase_M41-like"/>
</dbReference>
<dbReference type="NCBIfam" id="TIGR01241">
    <property type="entry name" value="FtsH_fam"/>
    <property type="match status" value="1"/>
</dbReference>
<keyword evidence="7 15" id="KW-0547">Nucleotide-binding</keyword>
<keyword evidence="12 15" id="KW-0482">Metalloprotease</keyword>
<accession>A0AAN3UBK3</accession>
<dbReference type="Gene3D" id="3.30.720.210">
    <property type="match status" value="1"/>
</dbReference>
<feature type="binding site" evidence="15">
    <location>
        <position position="424"/>
    </location>
    <ligand>
        <name>Zn(2+)</name>
        <dbReference type="ChEBI" id="CHEBI:29105"/>
        <note>catalytic</note>
    </ligand>
</feature>
<dbReference type="FunFam" id="3.40.50.300:FF:000001">
    <property type="entry name" value="ATP-dependent zinc metalloprotease FtsH"/>
    <property type="match status" value="1"/>
</dbReference>
<keyword evidence="9 15" id="KW-0862">Zinc</keyword>
<dbReference type="GO" id="GO:0004176">
    <property type="term" value="F:ATP-dependent peptidase activity"/>
    <property type="evidence" value="ECO:0007669"/>
    <property type="project" value="InterPro"/>
</dbReference>
<dbReference type="Pfam" id="PF06480">
    <property type="entry name" value="FtsH_ext"/>
    <property type="match status" value="1"/>
</dbReference>
<dbReference type="InterPro" id="IPR041569">
    <property type="entry name" value="AAA_lid_3"/>
</dbReference>
<evidence type="ECO:0000256" key="1">
    <source>
        <dbReference type="ARBA" id="ARBA00004370"/>
    </source>
</evidence>
<dbReference type="Pfam" id="PF17862">
    <property type="entry name" value="AAA_lid_3"/>
    <property type="match status" value="1"/>
</dbReference>
<feature type="domain" description="AAA+ ATPase" evidence="17">
    <location>
        <begin position="190"/>
        <end position="329"/>
    </location>
</feature>
<comment type="caution">
    <text evidence="18">The sequence shown here is derived from an EMBL/GenBank/DDBJ whole genome shotgun (WGS) entry which is preliminary data.</text>
</comment>
<dbReference type="SUPFAM" id="SSF52540">
    <property type="entry name" value="P-loop containing nucleoside triphosphate hydrolases"/>
    <property type="match status" value="1"/>
</dbReference>
<dbReference type="SMART" id="SM00382">
    <property type="entry name" value="AAA"/>
    <property type="match status" value="1"/>
</dbReference>
<dbReference type="SUPFAM" id="SSF140990">
    <property type="entry name" value="FtsH protease domain-like"/>
    <property type="match status" value="1"/>
</dbReference>
<evidence type="ECO:0000256" key="10">
    <source>
        <dbReference type="ARBA" id="ARBA00022840"/>
    </source>
</evidence>
<keyword evidence="6 15" id="KW-0479">Metal-binding</keyword>
<protein>
    <recommendedName>
        <fullName evidence="15">ATP-dependent zinc metalloprotease FtsH</fullName>
        <ecNumber evidence="15">3.4.24.-</ecNumber>
    </recommendedName>
</protein>
<evidence type="ECO:0000256" key="4">
    <source>
        <dbReference type="ARBA" id="ARBA00022670"/>
    </source>
</evidence>
<evidence type="ECO:0000313" key="18">
    <source>
        <dbReference type="EMBL" id="MDH2336520.1"/>
    </source>
</evidence>
<comment type="subunit">
    <text evidence="15">Homohexamer.</text>
</comment>
<evidence type="ECO:0000256" key="3">
    <source>
        <dbReference type="ARBA" id="ARBA00022475"/>
    </source>
</evidence>
<comment type="similarity">
    <text evidence="2 15">In the C-terminal section; belongs to the peptidase M41 family.</text>
</comment>
<evidence type="ECO:0000256" key="9">
    <source>
        <dbReference type="ARBA" id="ARBA00022833"/>
    </source>
</evidence>
<dbReference type="InterPro" id="IPR003959">
    <property type="entry name" value="ATPase_AAA_core"/>
</dbReference>
<feature type="active site" evidence="15">
    <location>
        <position position="421"/>
    </location>
</feature>
<keyword evidence="8 15" id="KW-0378">Hydrolase</keyword>